<dbReference type="Gene3D" id="1.10.287.110">
    <property type="entry name" value="DnaJ domain"/>
    <property type="match status" value="1"/>
</dbReference>
<dbReference type="InterPro" id="IPR001623">
    <property type="entry name" value="DnaJ_domain"/>
</dbReference>
<feature type="compositionally biased region" description="Basic and acidic residues" evidence="11">
    <location>
        <begin position="534"/>
        <end position="551"/>
    </location>
</feature>
<keyword evidence="4 10" id="KW-0863">Zinc-finger</keyword>
<dbReference type="AlphaFoldDB" id="A0A2B7XJF6"/>
<dbReference type="Pfam" id="PF01556">
    <property type="entry name" value="DnaJ_C"/>
    <property type="match status" value="1"/>
</dbReference>
<evidence type="ECO:0000256" key="7">
    <source>
        <dbReference type="ARBA" id="ARBA00023128"/>
    </source>
</evidence>
<feature type="domain" description="CR-type" evidence="13">
    <location>
        <begin position="239"/>
        <end position="319"/>
    </location>
</feature>
<dbReference type="Gene3D" id="2.60.260.20">
    <property type="entry name" value="Urease metallochaperone UreE, N-terminal domain"/>
    <property type="match status" value="2"/>
</dbReference>
<dbReference type="Pfam" id="PF00226">
    <property type="entry name" value="DnaJ"/>
    <property type="match status" value="1"/>
</dbReference>
<dbReference type="Pfam" id="PF00684">
    <property type="entry name" value="DnaJ_CXXCXGXG"/>
    <property type="match status" value="1"/>
</dbReference>
<gene>
    <name evidence="14" type="ORF">AJ80_07723</name>
</gene>
<dbReference type="FunFam" id="1.10.287.110:FF:000053">
    <property type="entry name" value="Putative Mitochondrial DnaJ chaperone"/>
    <property type="match status" value="1"/>
</dbReference>
<dbReference type="SUPFAM" id="SSF57938">
    <property type="entry name" value="DnaJ/Hsp40 cysteine-rich domain"/>
    <property type="match status" value="1"/>
</dbReference>
<comment type="subcellular location">
    <subcellularLocation>
        <location evidence="1">Mitochondrion</location>
    </subcellularLocation>
</comment>
<dbReference type="STRING" id="1447883.A0A2B7XJF6"/>
<evidence type="ECO:0000256" key="10">
    <source>
        <dbReference type="PROSITE-ProRule" id="PRU00546"/>
    </source>
</evidence>
<dbReference type="CDD" id="cd10747">
    <property type="entry name" value="DnaJ_C"/>
    <property type="match status" value="1"/>
</dbReference>
<dbReference type="GO" id="GO:0005524">
    <property type="term" value="F:ATP binding"/>
    <property type="evidence" value="ECO:0007669"/>
    <property type="project" value="InterPro"/>
</dbReference>
<keyword evidence="8" id="KW-0143">Chaperone</keyword>
<dbReference type="GO" id="GO:0051082">
    <property type="term" value="F:unfolded protein binding"/>
    <property type="evidence" value="ECO:0007669"/>
    <property type="project" value="InterPro"/>
</dbReference>
<evidence type="ECO:0000313" key="15">
    <source>
        <dbReference type="Proteomes" id="UP000224634"/>
    </source>
</evidence>
<dbReference type="SMART" id="SM00271">
    <property type="entry name" value="DnaJ"/>
    <property type="match status" value="1"/>
</dbReference>
<evidence type="ECO:0000256" key="6">
    <source>
        <dbReference type="ARBA" id="ARBA00022946"/>
    </source>
</evidence>
<keyword evidence="2 10" id="KW-0479">Metal-binding</keyword>
<dbReference type="CDD" id="cd10719">
    <property type="entry name" value="DnaJ_zf"/>
    <property type="match status" value="1"/>
</dbReference>
<proteinExistence type="inferred from homology"/>
<protein>
    <recommendedName>
        <fullName evidence="9">DnaJ homolog 1, mitochondrial</fullName>
    </recommendedName>
</protein>
<dbReference type="FunFam" id="2.60.260.20:FF:000005">
    <property type="entry name" value="Chaperone protein dnaJ 1, mitochondrial"/>
    <property type="match status" value="1"/>
</dbReference>
<evidence type="ECO:0000256" key="8">
    <source>
        <dbReference type="ARBA" id="ARBA00023186"/>
    </source>
</evidence>
<dbReference type="PROSITE" id="PS50076">
    <property type="entry name" value="DNAJ_2"/>
    <property type="match status" value="1"/>
</dbReference>
<dbReference type="HAMAP" id="MF_01152">
    <property type="entry name" value="DnaJ"/>
    <property type="match status" value="1"/>
</dbReference>
<accession>A0A2B7XJF6</accession>
<dbReference type="GO" id="GO:0008270">
    <property type="term" value="F:zinc ion binding"/>
    <property type="evidence" value="ECO:0007669"/>
    <property type="project" value="UniProtKB-KW"/>
</dbReference>
<feature type="domain" description="J" evidence="12">
    <location>
        <begin position="81"/>
        <end position="145"/>
    </location>
</feature>
<dbReference type="PROSITE" id="PS00636">
    <property type="entry name" value="DNAJ_1"/>
    <property type="match status" value="1"/>
</dbReference>
<keyword evidence="7" id="KW-0496">Mitochondrion</keyword>
<evidence type="ECO:0000259" key="13">
    <source>
        <dbReference type="PROSITE" id="PS51188"/>
    </source>
</evidence>
<dbReference type="GO" id="GO:0005739">
    <property type="term" value="C:mitochondrion"/>
    <property type="evidence" value="ECO:0007669"/>
    <property type="project" value="UniProtKB-SubCell"/>
</dbReference>
<evidence type="ECO:0000256" key="2">
    <source>
        <dbReference type="ARBA" id="ARBA00022723"/>
    </source>
</evidence>
<dbReference type="PANTHER" id="PTHR43096">
    <property type="entry name" value="DNAJ HOMOLOG 1, MITOCHONDRIAL-RELATED"/>
    <property type="match status" value="1"/>
</dbReference>
<dbReference type="PANTHER" id="PTHR43096:SF52">
    <property type="entry name" value="DNAJ HOMOLOG 1, MITOCHONDRIAL-RELATED"/>
    <property type="match status" value="1"/>
</dbReference>
<keyword evidence="5 10" id="KW-0862">Zinc</keyword>
<evidence type="ECO:0000256" key="3">
    <source>
        <dbReference type="ARBA" id="ARBA00022737"/>
    </source>
</evidence>
<dbReference type="PROSITE" id="PS51188">
    <property type="entry name" value="ZF_CR"/>
    <property type="match status" value="1"/>
</dbReference>
<keyword evidence="3" id="KW-0677">Repeat</keyword>
<comment type="caution">
    <text evidence="14">The sequence shown here is derived from an EMBL/GenBank/DDBJ whole genome shotgun (WGS) entry which is preliminary data.</text>
</comment>
<dbReference type="PRINTS" id="PR00625">
    <property type="entry name" value="JDOMAIN"/>
</dbReference>
<dbReference type="GO" id="GO:0031072">
    <property type="term" value="F:heat shock protein binding"/>
    <property type="evidence" value="ECO:0007669"/>
    <property type="project" value="InterPro"/>
</dbReference>
<dbReference type="EMBL" id="PDNA01000154">
    <property type="protein sequence ID" value="PGH09246.1"/>
    <property type="molecule type" value="Genomic_DNA"/>
</dbReference>
<keyword evidence="6" id="KW-0809">Transit peptide</keyword>
<feature type="compositionally biased region" description="Polar residues" evidence="11">
    <location>
        <begin position="484"/>
        <end position="501"/>
    </location>
</feature>
<name>A0A2B7XJF6_POLH7</name>
<evidence type="ECO:0000256" key="11">
    <source>
        <dbReference type="SAM" id="MobiDB-lite"/>
    </source>
</evidence>
<dbReference type="InterPro" id="IPR008971">
    <property type="entry name" value="HSP40/DnaJ_pept-bd"/>
</dbReference>
<dbReference type="Gene3D" id="2.10.230.10">
    <property type="entry name" value="Heat shock protein DnaJ, cysteine-rich domain"/>
    <property type="match status" value="1"/>
</dbReference>
<dbReference type="GO" id="GO:0042026">
    <property type="term" value="P:protein refolding"/>
    <property type="evidence" value="ECO:0007669"/>
    <property type="project" value="TreeGrafter"/>
</dbReference>
<dbReference type="InterPro" id="IPR002939">
    <property type="entry name" value="DnaJ_C"/>
</dbReference>
<evidence type="ECO:0000256" key="1">
    <source>
        <dbReference type="ARBA" id="ARBA00004173"/>
    </source>
</evidence>
<dbReference type="OrthoDB" id="10256793at2759"/>
<evidence type="ECO:0000256" key="4">
    <source>
        <dbReference type="ARBA" id="ARBA00022771"/>
    </source>
</evidence>
<dbReference type="InterPro" id="IPR036410">
    <property type="entry name" value="HSP_DnaJ_Cys-rich_dom_sf"/>
</dbReference>
<feature type="compositionally biased region" description="Basic and acidic residues" evidence="11">
    <location>
        <begin position="473"/>
        <end position="482"/>
    </location>
</feature>
<dbReference type="InterPro" id="IPR001305">
    <property type="entry name" value="HSP_DnaJ_Cys-rich_dom"/>
</dbReference>
<evidence type="ECO:0000256" key="5">
    <source>
        <dbReference type="ARBA" id="ARBA00022833"/>
    </source>
</evidence>
<evidence type="ECO:0000256" key="9">
    <source>
        <dbReference type="ARBA" id="ARBA00072890"/>
    </source>
</evidence>
<dbReference type="Proteomes" id="UP000224634">
    <property type="component" value="Unassembled WGS sequence"/>
</dbReference>
<dbReference type="SUPFAM" id="SSF46565">
    <property type="entry name" value="Chaperone J-domain"/>
    <property type="match status" value="1"/>
</dbReference>
<evidence type="ECO:0000259" key="12">
    <source>
        <dbReference type="PROSITE" id="PS50076"/>
    </source>
</evidence>
<sequence>MSAAASGLPLAAVIPARLLRSSRPCANACASLRCHTQSRSFYHNSKPYQHRRPYAKPLTDRSSSISAKAFHASAPRQAARNPYDVLGVKKDASAAEIKKAYYGLAKKYHPDTNKDASAKERFTEAQSAYETLSDPEKKQAYDRFGAAAFDQNGGFDPNAAGGPFGAGAGGFHGFGGGFPGGGFGGATNINFEDLFGAFANAAGRGQGARGRGGPFQSTVVVGEDIEVQTSISFMEAAKGAAKEIFITPLVKCGTCKGEGVKPGKKRSECKSCGGTGTRTFTQGPFQMASTCGTCGGAGVSIPRGSECGTCRGDGVVRERKTVHIDIPGGVEDGMRLRVSGEGDMPVGEAGGRTQRGDLYVFIRVAPDHRFSRSGADVLHTAAIPLTTALLGGEVTVPTLDGDVKIKVATGTGTGDRVTLSGMGMRKLEGRRGQQGDMKVEFKVNMPKYLSANQRTILEVLADEMGDKTAKRVMNVKEDKGDKSTPGSSDSSGAKDTSTTASDSHKGEGFLKSAWHKLTSHHQQQNTSSSESDAGADKSKGSDKPKDSKQDSDAGNNEPKKASSSSSS</sequence>
<dbReference type="GO" id="GO:0009408">
    <property type="term" value="P:response to heat"/>
    <property type="evidence" value="ECO:0007669"/>
    <property type="project" value="InterPro"/>
</dbReference>
<evidence type="ECO:0000313" key="14">
    <source>
        <dbReference type="EMBL" id="PGH09246.1"/>
    </source>
</evidence>
<dbReference type="CDD" id="cd06257">
    <property type="entry name" value="DnaJ"/>
    <property type="match status" value="1"/>
</dbReference>
<dbReference type="FunFam" id="2.10.230.10:FF:000001">
    <property type="entry name" value="DnaJ subfamily A member 2"/>
    <property type="match status" value="1"/>
</dbReference>
<feature type="region of interest" description="Disordered" evidence="11">
    <location>
        <begin position="473"/>
        <end position="567"/>
    </location>
</feature>
<keyword evidence="15" id="KW-1185">Reference proteome</keyword>
<reference evidence="14 15" key="1">
    <citation type="submission" date="2017-10" db="EMBL/GenBank/DDBJ databases">
        <title>Comparative genomics in systemic dimorphic fungi from Ajellomycetaceae.</title>
        <authorList>
            <person name="Munoz J.F."/>
            <person name="Mcewen J.G."/>
            <person name="Clay O.K."/>
            <person name="Cuomo C.A."/>
        </authorList>
    </citation>
    <scope>NUCLEOTIDE SEQUENCE [LARGE SCALE GENOMIC DNA]</scope>
    <source>
        <strain evidence="14 15">UAMH7299</strain>
    </source>
</reference>
<organism evidence="14 15">
    <name type="scientific">Polytolypa hystricis (strain UAMH7299)</name>
    <dbReference type="NCBI Taxonomy" id="1447883"/>
    <lineage>
        <taxon>Eukaryota</taxon>
        <taxon>Fungi</taxon>
        <taxon>Dikarya</taxon>
        <taxon>Ascomycota</taxon>
        <taxon>Pezizomycotina</taxon>
        <taxon>Eurotiomycetes</taxon>
        <taxon>Eurotiomycetidae</taxon>
        <taxon>Onygenales</taxon>
        <taxon>Onygenales incertae sedis</taxon>
        <taxon>Polytolypa</taxon>
    </lineage>
</organism>
<dbReference type="InterPro" id="IPR036869">
    <property type="entry name" value="J_dom_sf"/>
</dbReference>
<dbReference type="SUPFAM" id="SSF49493">
    <property type="entry name" value="HSP40/DnaJ peptide-binding domain"/>
    <property type="match status" value="2"/>
</dbReference>
<dbReference type="InterPro" id="IPR012724">
    <property type="entry name" value="DnaJ"/>
</dbReference>
<dbReference type="InterPro" id="IPR018253">
    <property type="entry name" value="DnaJ_domain_CS"/>
</dbReference>
<feature type="compositionally biased region" description="Low complexity" evidence="11">
    <location>
        <begin position="520"/>
        <end position="531"/>
    </location>
</feature>
<feature type="zinc finger region" description="CR-type" evidence="10">
    <location>
        <begin position="239"/>
        <end position="319"/>
    </location>
</feature>